<dbReference type="Pfam" id="PF02224">
    <property type="entry name" value="Cytidylate_kin"/>
    <property type="match status" value="1"/>
</dbReference>
<keyword evidence="4 8" id="KW-0418">Kinase</keyword>
<evidence type="ECO:0000256" key="7">
    <source>
        <dbReference type="ARBA" id="ARBA00048478"/>
    </source>
</evidence>
<dbReference type="GO" id="GO:0006220">
    <property type="term" value="P:pyrimidine nucleotide metabolic process"/>
    <property type="evidence" value="ECO:0007669"/>
    <property type="project" value="UniProtKB-UniRule"/>
</dbReference>
<reference evidence="10 11" key="1">
    <citation type="journal article" date="2014" name="BMC Genomics">
        <title>Comparison of environmental and isolate Sulfobacillus genomes reveals diverse carbon, sulfur, nitrogen, and hydrogen metabolisms.</title>
        <authorList>
            <person name="Justice N.B."/>
            <person name="Norman A."/>
            <person name="Brown C.T."/>
            <person name="Singh A."/>
            <person name="Thomas B.C."/>
            <person name="Banfield J.F."/>
        </authorList>
    </citation>
    <scope>NUCLEOTIDE SEQUENCE [LARGE SCALE GENOMIC DNA]</scope>
    <source>
        <strain evidence="10">AMDSBA3</strain>
    </source>
</reference>
<evidence type="ECO:0000256" key="8">
    <source>
        <dbReference type="HAMAP-Rule" id="MF_00238"/>
    </source>
</evidence>
<evidence type="ECO:0000313" key="11">
    <source>
        <dbReference type="Proteomes" id="UP000241848"/>
    </source>
</evidence>
<name>A0A2T2WKS3_9FIRM</name>
<feature type="binding site" evidence="8">
    <location>
        <begin position="16"/>
        <end position="24"/>
    </location>
    <ligand>
        <name>ATP</name>
        <dbReference type="ChEBI" id="CHEBI:30616"/>
    </ligand>
</feature>
<organism evidence="10 11">
    <name type="scientific">Sulfobacillus acidophilus</name>
    <dbReference type="NCBI Taxonomy" id="53633"/>
    <lineage>
        <taxon>Bacteria</taxon>
        <taxon>Bacillati</taxon>
        <taxon>Bacillota</taxon>
        <taxon>Clostridia</taxon>
        <taxon>Eubacteriales</taxon>
        <taxon>Clostridiales Family XVII. Incertae Sedis</taxon>
        <taxon>Sulfobacillus</taxon>
    </lineage>
</organism>
<keyword evidence="8" id="KW-0963">Cytoplasm</keyword>
<dbReference type="NCBIfam" id="TIGR00017">
    <property type="entry name" value="cmk"/>
    <property type="match status" value="1"/>
</dbReference>
<comment type="catalytic activity">
    <reaction evidence="7 8">
        <text>CMP + ATP = CDP + ADP</text>
        <dbReference type="Rhea" id="RHEA:11600"/>
        <dbReference type="ChEBI" id="CHEBI:30616"/>
        <dbReference type="ChEBI" id="CHEBI:58069"/>
        <dbReference type="ChEBI" id="CHEBI:60377"/>
        <dbReference type="ChEBI" id="CHEBI:456216"/>
        <dbReference type="EC" id="2.7.4.25"/>
    </reaction>
</comment>
<evidence type="ECO:0000256" key="1">
    <source>
        <dbReference type="ARBA" id="ARBA00009427"/>
    </source>
</evidence>
<dbReference type="Gene3D" id="3.40.50.300">
    <property type="entry name" value="P-loop containing nucleotide triphosphate hydrolases"/>
    <property type="match status" value="1"/>
</dbReference>
<dbReference type="HAMAP" id="MF_00238">
    <property type="entry name" value="Cytidyl_kinase_type1"/>
    <property type="match status" value="1"/>
</dbReference>
<dbReference type="EC" id="2.7.4.25" evidence="8"/>
<gene>
    <name evidence="8" type="primary">cmk</name>
    <name evidence="10" type="ORF">C7B45_05000</name>
</gene>
<comment type="similarity">
    <text evidence="1 8">Belongs to the cytidylate kinase family. Type 1 subfamily.</text>
</comment>
<dbReference type="GO" id="GO:0005829">
    <property type="term" value="C:cytosol"/>
    <property type="evidence" value="ECO:0007669"/>
    <property type="project" value="TreeGrafter"/>
</dbReference>
<sequence>MDSTQQPRPAVIAVDGPAGAGKSTVARKLAACLSFLYLDTGAMYRAFALKALREGVDLRDEQALAELLADTKIELYPMASKGLVQVILDGNDVTALLRTPQVNATVAQVAGFASVRSDMVTRQREMARLGGVVMDGRDIGTFVLPHAEIKFFLTASLDARAHRRYHELQQLGFDVSIDRIREEIAHRDMLDSSRPYAPLLQARDAILVDTTDMEVEEVVAHMLAICRHRLD</sequence>
<comment type="caution">
    <text evidence="10">The sequence shown here is derived from an EMBL/GenBank/DDBJ whole genome shotgun (WGS) entry which is preliminary data.</text>
</comment>
<evidence type="ECO:0000313" key="10">
    <source>
        <dbReference type="EMBL" id="PSR22832.1"/>
    </source>
</evidence>
<dbReference type="GO" id="GO:0015949">
    <property type="term" value="P:nucleobase-containing small molecule interconversion"/>
    <property type="evidence" value="ECO:0007669"/>
    <property type="project" value="TreeGrafter"/>
</dbReference>
<keyword evidence="3 8" id="KW-0547">Nucleotide-binding</keyword>
<dbReference type="EMBL" id="PXYV01000011">
    <property type="protein sequence ID" value="PSR22832.1"/>
    <property type="molecule type" value="Genomic_DNA"/>
</dbReference>
<evidence type="ECO:0000256" key="2">
    <source>
        <dbReference type="ARBA" id="ARBA00022679"/>
    </source>
</evidence>
<comment type="catalytic activity">
    <reaction evidence="6 8">
        <text>dCMP + ATP = dCDP + ADP</text>
        <dbReference type="Rhea" id="RHEA:25094"/>
        <dbReference type="ChEBI" id="CHEBI:30616"/>
        <dbReference type="ChEBI" id="CHEBI:57566"/>
        <dbReference type="ChEBI" id="CHEBI:58593"/>
        <dbReference type="ChEBI" id="CHEBI:456216"/>
        <dbReference type="EC" id="2.7.4.25"/>
    </reaction>
</comment>
<feature type="domain" description="Cytidylate kinase" evidence="9">
    <location>
        <begin position="12"/>
        <end position="226"/>
    </location>
</feature>
<dbReference type="PANTHER" id="PTHR21299">
    <property type="entry name" value="CYTIDYLATE KINASE/PANTOATE-BETA-ALANINE LIGASE"/>
    <property type="match status" value="1"/>
</dbReference>
<protein>
    <recommendedName>
        <fullName evidence="8">Cytidylate kinase</fullName>
        <shortName evidence="8">CK</shortName>
        <ecNumber evidence="8">2.7.4.25</ecNumber>
    </recommendedName>
    <alternativeName>
        <fullName evidence="8">Cytidine monophosphate kinase</fullName>
        <shortName evidence="8">CMP kinase</shortName>
    </alternativeName>
</protein>
<dbReference type="GO" id="GO:0036431">
    <property type="term" value="F:dCMP kinase activity"/>
    <property type="evidence" value="ECO:0007669"/>
    <property type="project" value="InterPro"/>
</dbReference>
<dbReference type="InterPro" id="IPR003136">
    <property type="entry name" value="Cytidylate_kin"/>
</dbReference>
<evidence type="ECO:0000256" key="6">
    <source>
        <dbReference type="ARBA" id="ARBA00047615"/>
    </source>
</evidence>
<keyword evidence="2 8" id="KW-0808">Transferase</keyword>
<dbReference type="Proteomes" id="UP000241848">
    <property type="component" value="Unassembled WGS sequence"/>
</dbReference>
<evidence type="ECO:0000256" key="3">
    <source>
        <dbReference type="ARBA" id="ARBA00022741"/>
    </source>
</evidence>
<dbReference type="GO" id="GO:0005524">
    <property type="term" value="F:ATP binding"/>
    <property type="evidence" value="ECO:0007669"/>
    <property type="project" value="UniProtKB-UniRule"/>
</dbReference>
<dbReference type="SUPFAM" id="SSF52540">
    <property type="entry name" value="P-loop containing nucleoside triphosphate hydrolases"/>
    <property type="match status" value="1"/>
</dbReference>
<keyword evidence="5 8" id="KW-0067">ATP-binding</keyword>
<comment type="subcellular location">
    <subcellularLocation>
        <location evidence="8">Cytoplasm</location>
    </subcellularLocation>
</comment>
<evidence type="ECO:0000256" key="4">
    <source>
        <dbReference type="ARBA" id="ARBA00022777"/>
    </source>
</evidence>
<proteinExistence type="inferred from homology"/>
<accession>A0A2T2WKS3</accession>
<evidence type="ECO:0000256" key="5">
    <source>
        <dbReference type="ARBA" id="ARBA00022840"/>
    </source>
</evidence>
<dbReference type="AlphaFoldDB" id="A0A2T2WKS3"/>
<evidence type="ECO:0000259" key="9">
    <source>
        <dbReference type="Pfam" id="PF02224"/>
    </source>
</evidence>
<dbReference type="CDD" id="cd02020">
    <property type="entry name" value="CMPK"/>
    <property type="match status" value="1"/>
</dbReference>
<dbReference type="GO" id="GO:0036430">
    <property type="term" value="F:CMP kinase activity"/>
    <property type="evidence" value="ECO:0007669"/>
    <property type="project" value="RHEA"/>
</dbReference>
<dbReference type="PANTHER" id="PTHR21299:SF2">
    <property type="entry name" value="CYTIDYLATE KINASE"/>
    <property type="match status" value="1"/>
</dbReference>
<dbReference type="InterPro" id="IPR027417">
    <property type="entry name" value="P-loop_NTPase"/>
</dbReference>
<dbReference type="InterPro" id="IPR011994">
    <property type="entry name" value="Cytidylate_kinase_dom"/>
</dbReference>